<dbReference type="EMBL" id="CAMXCT010000029">
    <property type="protein sequence ID" value="CAI3972723.1"/>
    <property type="molecule type" value="Genomic_DNA"/>
</dbReference>
<evidence type="ECO:0000313" key="5">
    <source>
        <dbReference type="EMBL" id="CAL4760035.1"/>
    </source>
</evidence>
<evidence type="ECO:0000259" key="2">
    <source>
        <dbReference type="PROSITE" id="PS50021"/>
    </source>
</evidence>
<dbReference type="OrthoDB" id="21595at2759"/>
<dbReference type="SMART" id="SM00033">
    <property type="entry name" value="CH"/>
    <property type="match status" value="1"/>
</dbReference>
<keyword evidence="1" id="KW-0175">Coiled coil</keyword>
<dbReference type="GO" id="GO:0051015">
    <property type="term" value="F:actin filament binding"/>
    <property type="evidence" value="ECO:0007669"/>
    <property type="project" value="TreeGrafter"/>
</dbReference>
<proteinExistence type="predicted"/>
<keyword evidence="6" id="KW-1185">Reference proteome</keyword>
<evidence type="ECO:0000256" key="1">
    <source>
        <dbReference type="SAM" id="Coils"/>
    </source>
</evidence>
<name>A0A9P1FE40_9DINO</name>
<evidence type="ECO:0000313" key="6">
    <source>
        <dbReference type="Proteomes" id="UP001152797"/>
    </source>
</evidence>
<dbReference type="EMBL" id="CAMXCT030000029">
    <property type="protein sequence ID" value="CAL4760035.1"/>
    <property type="molecule type" value="Genomic_DNA"/>
</dbReference>
<dbReference type="AlphaFoldDB" id="A0A9P1FE40"/>
<dbReference type="InterPro" id="IPR036872">
    <property type="entry name" value="CH_dom_sf"/>
</dbReference>
<dbReference type="PANTHER" id="PTHR47385">
    <property type="entry name" value="CALPONIN"/>
    <property type="match status" value="1"/>
</dbReference>
<evidence type="ECO:0000313" key="3">
    <source>
        <dbReference type="EMBL" id="CAI3972723.1"/>
    </source>
</evidence>
<dbReference type="GO" id="GO:0007015">
    <property type="term" value="P:actin filament organization"/>
    <property type="evidence" value="ECO:0007669"/>
    <property type="project" value="TreeGrafter"/>
</dbReference>
<dbReference type="SUPFAM" id="SSF47576">
    <property type="entry name" value="Calponin-homology domain, CH-domain"/>
    <property type="match status" value="1"/>
</dbReference>
<accession>A0A9P1FE40</accession>
<dbReference type="EMBL" id="CAMXCT020000029">
    <property type="protein sequence ID" value="CAL1126098.1"/>
    <property type="molecule type" value="Genomic_DNA"/>
</dbReference>
<gene>
    <name evidence="3" type="ORF">C1SCF055_LOCUS1283</name>
</gene>
<dbReference type="PROSITE" id="PS50021">
    <property type="entry name" value="CH"/>
    <property type="match status" value="1"/>
</dbReference>
<protein>
    <submittedName>
        <fullName evidence="5">Calponin-homology (CH) domain-containing protein</fullName>
    </submittedName>
</protein>
<sequence length="293" mass="32459">MDDEAAAVADWDQKSKRSANNEQDVVQWIEAIVGSVKGDTTVAEWLKSGIILCNLVNAIQPGLIRTVNQQNVPFKQMENITKFLNAARDLGLPESSMFDTPDLYEEKNVDSVITCIYALGGAVQTVCPEFTGPKLGIPLIAKGKDVTKPKSKTSSHLLHLDPEQVASMREELETLREGHARLQEENVILRKRSEVDIPHWASQVRAVATQLEEAAAPIATVPLGERLLAMVNSLQDAEAGLRALRGAPYREELDELKRAFAQHLEEGQVRESALREELDRLRQILPESPNSVL</sequence>
<reference evidence="4" key="2">
    <citation type="submission" date="2024-04" db="EMBL/GenBank/DDBJ databases">
        <authorList>
            <person name="Chen Y."/>
            <person name="Shah S."/>
            <person name="Dougan E. K."/>
            <person name="Thang M."/>
            <person name="Chan C."/>
        </authorList>
    </citation>
    <scope>NUCLEOTIDE SEQUENCE [LARGE SCALE GENOMIC DNA]</scope>
</reference>
<dbReference type="InterPro" id="IPR003096">
    <property type="entry name" value="SM22_calponin"/>
</dbReference>
<feature type="coiled-coil region" evidence="1">
    <location>
        <begin position="165"/>
        <end position="192"/>
    </location>
</feature>
<comment type="caution">
    <text evidence="3">The sequence shown here is derived from an EMBL/GenBank/DDBJ whole genome shotgun (WGS) entry which is preliminary data.</text>
</comment>
<dbReference type="InterPro" id="IPR001715">
    <property type="entry name" value="CH_dom"/>
</dbReference>
<dbReference type="Gene3D" id="1.10.418.10">
    <property type="entry name" value="Calponin-like domain"/>
    <property type="match status" value="1"/>
</dbReference>
<evidence type="ECO:0000313" key="4">
    <source>
        <dbReference type="EMBL" id="CAL1126098.1"/>
    </source>
</evidence>
<organism evidence="3">
    <name type="scientific">Cladocopium goreaui</name>
    <dbReference type="NCBI Taxonomy" id="2562237"/>
    <lineage>
        <taxon>Eukaryota</taxon>
        <taxon>Sar</taxon>
        <taxon>Alveolata</taxon>
        <taxon>Dinophyceae</taxon>
        <taxon>Suessiales</taxon>
        <taxon>Symbiodiniaceae</taxon>
        <taxon>Cladocopium</taxon>
    </lineage>
</organism>
<dbReference type="Proteomes" id="UP001152797">
    <property type="component" value="Unassembled WGS sequence"/>
</dbReference>
<dbReference type="InterPro" id="IPR050606">
    <property type="entry name" value="Calponin-like"/>
</dbReference>
<dbReference type="PRINTS" id="PR00888">
    <property type="entry name" value="SM22CALPONIN"/>
</dbReference>
<dbReference type="PANTHER" id="PTHR47385:SF24">
    <property type="entry name" value="MUSCLE-SPECIFIC PROTEIN 20"/>
    <property type="match status" value="1"/>
</dbReference>
<feature type="domain" description="Calponin-homology (CH)" evidence="2">
    <location>
        <begin position="19"/>
        <end position="124"/>
    </location>
</feature>
<dbReference type="GO" id="GO:0015629">
    <property type="term" value="C:actin cytoskeleton"/>
    <property type="evidence" value="ECO:0007669"/>
    <property type="project" value="TreeGrafter"/>
</dbReference>
<dbReference type="Pfam" id="PF00307">
    <property type="entry name" value="CH"/>
    <property type="match status" value="1"/>
</dbReference>
<reference evidence="3" key="1">
    <citation type="submission" date="2022-10" db="EMBL/GenBank/DDBJ databases">
        <authorList>
            <person name="Chen Y."/>
            <person name="Dougan E. K."/>
            <person name="Chan C."/>
            <person name="Rhodes N."/>
            <person name="Thang M."/>
        </authorList>
    </citation>
    <scope>NUCLEOTIDE SEQUENCE</scope>
</reference>